<protein>
    <submittedName>
        <fullName evidence="1">Uncharacterized protein</fullName>
    </submittedName>
</protein>
<gene>
    <name evidence="1" type="ORF">ANN_08458</name>
</gene>
<evidence type="ECO:0000313" key="1">
    <source>
        <dbReference type="EMBL" id="KAJ4440319.1"/>
    </source>
</evidence>
<name>A0ABQ8T1H1_PERAM</name>
<keyword evidence="2" id="KW-1185">Reference proteome</keyword>
<organism evidence="1 2">
    <name type="scientific">Periplaneta americana</name>
    <name type="common">American cockroach</name>
    <name type="synonym">Blatta americana</name>
    <dbReference type="NCBI Taxonomy" id="6978"/>
    <lineage>
        <taxon>Eukaryota</taxon>
        <taxon>Metazoa</taxon>
        <taxon>Ecdysozoa</taxon>
        <taxon>Arthropoda</taxon>
        <taxon>Hexapoda</taxon>
        <taxon>Insecta</taxon>
        <taxon>Pterygota</taxon>
        <taxon>Neoptera</taxon>
        <taxon>Polyneoptera</taxon>
        <taxon>Dictyoptera</taxon>
        <taxon>Blattodea</taxon>
        <taxon>Blattoidea</taxon>
        <taxon>Blattidae</taxon>
        <taxon>Blattinae</taxon>
        <taxon>Periplaneta</taxon>
    </lineage>
</organism>
<comment type="caution">
    <text evidence="1">The sequence shown here is derived from an EMBL/GenBank/DDBJ whole genome shotgun (WGS) entry which is preliminary data.</text>
</comment>
<dbReference type="EMBL" id="JAJSOF020000017">
    <property type="protein sequence ID" value="KAJ4440319.1"/>
    <property type="molecule type" value="Genomic_DNA"/>
</dbReference>
<reference evidence="1 2" key="1">
    <citation type="journal article" date="2022" name="Allergy">
        <title>Genome assembly and annotation of Periplaneta americana reveal a comprehensive cockroach allergen profile.</title>
        <authorList>
            <person name="Wang L."/>
            <person name="Xiong Q."/>
            <person name="Saelim N."/>
            <person name="Wang L."/>
            <person name="Nong W."/>
            <person name="Wan A.T."/>
            <person name="Shi M."/>
            <person name="Liu X."/>
            <person name="Cao Q."/>
            <person name="Hui J.H.L."/>
            <person name="Sookrung N."/>
            <person name="Leung T.F."/>
            <person name="Tungtrongchitr A."/>
            <person name="Tsui S.K.W."/>
        </authorList>
    </citation>
    <scope>NUCLEOTIDE SEQUENCE [LARGE SCALE GENOMIC DNA]</scope>
    <source>
        <strain evidence="1">PWHHKU_190912</strain>
    </source>
</reference>
<dbReference type="Proteomes" id="UP001148838">
    <property type="component" value="Unassembled WGS sequence"/>
</dbReference>
<accession>A0ABQ8T1H1</accession>
<proteinExistence type="predicted"/>
<sequence>MAGLCEGGNEPPCSLKVTRRIPNPYQLTTLTCAAYPVSERETTLIPKPDPFVRRRTEFWKCYGIETERDDD</sequence>
<evidence type="ECO:0000313" key="2">
    <source>
        <dbReference type="Proteomes" id="UP001148838"/>
    </source>
</evidence>